<dbReference type="EMBL" id="JASJOS010000005">
    <property type="protein sequence ID" value="MDJ1481285.1"/>
    <property type="molecule type" value="Genomic_DNA"/>
</dbReference>
<dbReference type="InterPro" id="IPR011199">
    <property type="entry name" value="Bacillithiol_biosynth_BshC"/>
</dbReference>
<dbReference type="RefSeq" id="WP_313978846.1">
    <property type="nucleotide sequence ID" value="NZ_JASJOS010000005.1"/>
</dbReference>
<sequence length="517" mass="59813">MTTQFLSLQQTNQFSSLFLDYIQQKDTLAPFYTTFPTLDNFGKILQSRAFDVSKREALHQVVKEQYTGYSSDIVQKQIDSLLQPNTFTVTTGHQLNIFSGPLYVIYKLVTTINLAKQLQEKYPDYHFVPVYWMATEDHDFEEISYFNLFGKKYTWETTQTGAVGRMNPTEIQTVLDQLSDKFPVFEKAYLTYQTLADATRCWVTDLFGDQGLLCIDADHPTLKGEFRQAIKADIFDQVTQTVVNQTSEKLEELGYKTQVNARDSNFFYLDHSMRERIVHNHGRFRVLNTELSFSKEEVSQMIDRHPEHFSPNVLLRPVYQETILPNLAYIGGPAEVAYWLQLKDLFDKLETPFPIVMPRNFALILNESTQKKLDKTGLTVVDLFTDEVSLKRKYVEKTVGEPISLFTEIQDLTSLFDRVVQKAVTLDKSLEGFVGAEKQKAKTSLENIEKRLRKAEEQKQETGIQQVLTLKNKLFPGGSLQERTDNMLNFYANNPEFIHTLLQQFDPLRFEFQIITG</sequence>
<dbReference type="Pfam" id="PF10079">
    <property type="entry name" value="Rossmann-like_BshC"/>
    <property type="match status" value="1"/>
</dbReference>
<dbReference type="AlphaFoldDB" id="A0AAE3QQD4"/>
<protein>
    <recommendedName>
        <fullName evidence="2">Putative cysteine ligase BshC</fullName>
        <ecNumber evidence="2">6.-.-.-</ecNumber>
    </recommendedName>
</protein>
<dbReference type="Proteomes" id="UP001241110">
    <property type="component" value="Unassembled WGS sequence"/>
</dbReference>
<feature type="coiled-coil region" evidence="2">
    <location>
        <begin position="438"/>
        <end position="465"/>
    </location>
</feature>
<organism evidence="5 6">
    <name type="scientific">Xanthocytophaga flava</name>
    <dbReference type="NCBI Taxonomy" id="3048013"/>
    <lineage>
        <taxon>Bacteria</taxon>
        <taxon>Pseudomonadati</taxon>
        <taxon>Bacteroidota</taxon>
        <taxon>Cytophagia</taxon>
        <taxon>Cytophagales</taxon>
        <taxon>Rhodocytophagaceae</taxon>
        <taxon>Xanthocytophaga</taxon>
    </lineage>
</organism>
<evidence type="ECO:0000256" key="2">
    <source>
        <dbReference type="HAMAP-Rule" id="MF_01867"/>
    </source>
</evidence>
<evidence type="ECO:0000313" key="5">
    <source>
        <dbReference type="EMBL" id="MDJ1481285.1"/>
    </source>
</evidence>
<accession>A0AAE3QQD4</accession>
<evidence type="ECO:0000256" key="1">
    <source>
        <dbReference type="ARBA" id="ARBA00022598"/>
    </source>
</evidence>
<comment type="similarity">
    <text evidence="2">Belongs to the BshC family.</text>
</comment>
<reference evidence="5" key="1">
    <citation type="submission" date="2023-05" db="EMBL/GenBank/DDBJ databases">
        <authorList>
            <person name="Zhang X."/>
        </authorList>
    </citation>
    <scope>NUCLEOTIDE SEQUENCE</scope>
    <source>
        <strain evidence="5">YF14B1</strain>
    </source>
</reference>
<evidence type="ECO:0000313" key="6">
    <source>
        <dbReference type="Proteomes" id="UP001241110"/>
    </source>
</evidence>
<dbReference type="Pfam" id="PF24850">
    <property type="entry name" value="CC_BshC"/>
    <property type="match status" value="1"/>
</dbReference>
<proteinExistence type="inferred from homology"/>
<dbReference type="PIRSF" id="PIRSF012535">
    <property type="entry name" value="UCP012535"/>
    <property type="match status" value="1"/>
</dbReference>
<dbReference type="NCBIfam" id="TIGR03998">
    <property type="entry name" value="thiol_BshC"/>
    <property type="match status" value="1"/>
</dbReference>
<keyword evidence="2" id="KW-0175">Coiled coil</keyword>
<name>A0AAE3QQD4_9BACT</name>
<evidence type="ECO:0000259" key="4">
    <source>
        <dbReference type="Pfam" id="PF24850"/>
    </source>
</evidence>
<comment type="caution">
    <text evidence="5">The sequence shown here is derived from an EMBL/GenBank/DDBJ whole genome shotgun (WGS) entry which is preliminary data.</text>
</comment>
<feature type="domain" description="Bacillithiol biosynthesis BshC C-terminal coiled-coil" evidence="4">
    <location>
        <begin position="362"/>
        <end position="516"/>
    </location>
</feature>
<dbReference type="InterPro" id="IPR055399">
    <property type="entry name" value="CC_BshC"/>
</dbReference>
<gene>
    <name evidence="2 5" type="primary">bshC</name>
    <name evidence="5" type="ORF">QNI16_12375</name>
</gene>
<keyword evidence="1 2" id="KW-0436">Ligase</keyword>
<dbReference type="InterPro" id="IPR055398">
    <property type="entry name" value="Rossmann-like_BshC"/>
</dbReference>
<dbReference type="EC" id="6.-.-.-" evidence="2"/>
<feature type="domain" description="Bacillithiol biosynthesis BshC N-terminal Rossmann-like" evidence="3">
    <location>
        <begin position="1"/>
        <end position="360"/>
    </location>
</feature>
<evidence type="ECO:0000259" key="3">
    <source>
        <dbReference type="Pfam" id="PF10079"/>
    </source>
</evidence>
<dbReference type="HAMAP" id="MF_01867">
    <property type="entry name" value="BshC"/>
    <property type="match status" value="1"/>
</dbReference>
<dbReference type="GO" id="GO:0016874">
    <property type="term" value="F:ligase activity"/>
    <property type="evidence" value="ECO:0007669"/>
    <property type="project" value="UniProtKB-UniRule"/>
</dbReference>